<comment type="similarity">
    <text evidence="3">Belongs to the RimP family.</text>
</comment>
<keyword evidence="1 3" id="KW-0963">Cytoplasm</keyword>
<dbReference type="InterPro" id="IPR035956">
    <property type="entry name" value="RimP_N_sf"/>
</dbReference>
<dbReference type="CDD" id="cd01734">
    <property type="entry name" value="YlxS_C"/>
    <property type="match status" value="1"/>
</dbReference>
<dbReference type="KEGG" id="blq:L21SP5_01930"/>
<dbReference type="NCBIfam" id="NF002531">
    <property type="entry name" value="PRK02001.1"/>
    <property type="match status" value="1"/>
</dbReference>
<dbReference type="GO" id="GO:0005829">
    <property type="term" value="C:cytosol"/>
    <property type="evidence" value="ECO:0007669"/>
    <property type="project" value="TreeGrafter"/>
</dbReference>
<evidence type="ECO:0000259" key="4">
    <source>
        <dbReference type="Pfam" id="PF02576"/>
    </source>
</evidence>
<feature type="domain" description="Ribosome maturation factor RimP C-terminal" evidence="5">
    <location>
        <begin position="82"/>
        <end position="154"/>
    </location>
</feature>
<accession>A0A0S2HZW5</accession>
<dbReference type="GO" id="GO:0006412">
    <property type="term" value="P:translation"/>
    <property type="evidence" value="ECO:0007669"/>
    <property type="project" value="TreeGrafter"/>
</dbReference>
<evidence type="ECO:0000256" key="2">
    <source>
        <dbReference type="ARBA" id="ARBA00022517"/>
    </source>
</evidence>
<evidence type="ECO:0000313" key="7">
    <source>
        <dbReference type="Proteomes" id="UP000064893"/>
    </source>
</evidence>
<evidence type="ECO:0000256" key="3">
    <source>
        <dbReference type="HAMAP-Rule" id="MF_01077"/>
    </source>
</evidence>
<dbReference type="Pfam" id="PF02576">
    <property type="entry name" value="RimP_N"/>
    <property type="match status" value="1"/>
</dbReference>
<dbReference type="AlphaFoldDB" id="A0A0S2HZW5"/>
<dbReference type="HAMAP" id="MF_01077">
    <property type="entry name" value="RimP"/>
    <property type="match status" value="1"/>
</dbReference>
<dbReference type="EMBL" id="CP013118">
    <property type="protein sequence ID" value="ALO15569.1"/>
    <property type="molecule type" value="Genomic_DNA"/>
</dbReference>
<proteinExistence type="inferred from homology"/>
<evidence type="ECO:0000259" key="5">
    <source>
        <dbReference type="Pfam" id="PF17384"/>
    </source>
</evidence>
<dbReference type="RefSeq" id="WP_057953015.1">
    <property type="nucleotide sequence ID" value="NZ_CP013118.1"/>
</dbReference>
<organism evidence="6 7">
    <name type="scientific">Salinivirga cyanobacteriivorans</name>
    <dbReference type="NCBI Taxonomy" id="1307839"/>
    <lineage>
        <taxon>Bacteria</taxon>
        <taxon>Pseudomonadati</taxon>
        <taxon>Bacteroidota</taxon>
        <taxon>Bacteroidia</taxon>
        <taxon>Bacteroidales</taxon>
        <taxon>Salinivirgaceae</taxon>
        <taxon>Salinivirga</taxon>
    </lineage>
</organism>
<dbReference type="SUPFAM" id="SSF75420">
    <property type="entry name" value="YhbC-like, N-terminal domain"/>
    <property type="match status" value="1"/>
</dbReference>
<dbReference type="InterPro" id="IPR003728">
    <property type="entry name" value="Ribosome_maturation_RimP"/>
</dbReference>
<dbReference type="InterPro" id="IPR036847">
    <property type="entry name" value="RimP_C_sf"/>
</dbReference>
<evidence type="ECO:0000313" key="6">
    <source>
        <dbReference type="EMBL" id="ALO15569.1"/>
    </source>
</evidence>
<dbReference type="PANTHER" id="PTHR33867">
    <property type="entry name" value="RIBOSOME MATURATION FACTOR RIMP"/>
    <property type="match status" value="1"/>
</dbReference>
<sequence length="154" mass="17819">MLDKTTITKIVNEAIEDTDSFLVEIKATNDNKIFVYIDGFEGMPIDECVRVSRFIESKLDRDQEDFELQVSSPGLDQPFKVIEQYEKHKGEEVRVILKDGTTFEGKITEVKENEIVLQYEETYKEPGKKKKEKKINNEAISLEHIASAKTIIRF</sequence>
<protein>
    <recommendedName>
        <fullName evidence="3">Ribosome maturation factor RimP</fullName>
    </recommendedName>
</protein>
<comment type="function">
    <text evidence="3">Required for maturation of 30S ribosomal subunits.</text>
</comment>
<reference evidence="6 7" key="1">
    <citation type="submission" date="2015-11" db="EMBL/GenBank/DDBJ databases">
        <title>Description and complete genome sequence of a novel strain predominating in hypersaline microbial mats and representing a new family of the Bacteriodetes phylum.</title>
        <authorList>
            <person name="Spring S."/>
            <person name="Bunk B."/>
            <person name="Sproer C."/>
            <person name="Klenk H.-P."/>
        </authorList>
    </citation>
    <scope>NUCLEOTIDE SEQUENCE [LARGE SCALE GENOMIC DNA]</scope>
    <source>
        <strain evidence="6 7">L21-Spi-D4</strain>
    </source>
</reference>
<dbReference type="PANTHER" id="PTHR33867:SF1">
    <property type="entry name" value="RIBOSOME MATURATION FACTOR RIMP"/>
    <property type="match status" value="1"/>
</dbReference>
<dbReference type="InterPro" id="IPR028998">
    <property type="entry name" value="RimP_C"/>
</dbReference>
<dbReference type="Gene3D" id="3.30.300.70">
    <property type="entry name" value="RimP-like superfamily, N-terminal"/>
    <property type="match status" value="1"/>
</dbReference>
<dbReference type="InterPro" id="IPR028989">
    <property type="entry name" value="RimP_N"/>
</dbReference>
<evidence type="ECO:0000256" key="1">
    <source>
        <dbReference type="ARBA" id="ARBA00022490"/>
    </source>
</evidence>
<feature type="domain" description="Ribosome maturation factor RimP N-terminal" evidence="4">
    <location>
        <begin position="11"/>
        <end position="76"/>
    </location>
</feature>
<gene>
    <name evidence="3 6" type="primary">rimP</name>
    <name evidence="6" type="ORF">L21SP5_01930</name>
</gene>
<keyword evidence="7" id="KW-1185">Reference proteome</keyword>
<keyword evidence="2 3" id="KW-0690">Ribosome biogenesis</keyword>
<dbReference type="Pfam" id="PF17384">
    <property type="entry name" value="DUF150_C"/>
    <property type="match status" value="1"/>
</dbReference>
<dbReference type="Proteomes" id="UP000064893">
    <property type="component" value="Chromosome"/>
</dbReference>
<name>A0A0S2HZW5_9BACT</name>
<comment type="subcellular location">
    <subcellularLocation>
        <location evidence="3">Cytoplasm</location>
    </subcellularLocation>
</comment>
<dbReference type="SUPFAM" id="SSF74942">
    <property type="entry name" value="YhbC-like, C-terminal domain"/>
    <property type="match status" value="1"/>
</dbReference>
<dbReference type="STRING" id="1307839.L21SP5_01930"/>
<dbReference type="OrthoDB" id="9789702at2"/>
<dbReference type="GO" id="GO:0000028">
    <property type="term" value="P:ribosomal small subunit assembly"/>
    <property type="evidence" value="ECO:0007669"/>
    <property type="project" value="TreeGrafter"/>
</dbReference>